<dbReference type="Pfam" id="PF01370">
    <property type="entry name" value="Epimerase"/>
    <property type="match status" value="1"/>
</dbReference>
<gene>
    <name evidence="2" type="ORF">LMG32879_001025</name>
</gene>
<dbReference type="NCBIfam" id="TIGR03466">
    <property type="entry name" value="HpnA"/>
    <property type="match status" value="1"/>
</dbReference>
<dbReference type="Gene3D" id="3.40.50.720">
    <property type="entry name" value="NAD(P)-binding Rossmann-like Domain"/>
    <property type="match status" value="1"/>
</dbReference>
<dbReference type="Proteomes" id="UP001176960">
    <property type="component" value="Unassembled WGS sequence"/>
</dbReference>
<reference evidence="2" key="1">
    <citation type="submission" date="2023-03" db="EMBL/GenBank/DDBJ databases">
        <authorList>
            <person name="Cleenwerck I."/>
        </authorList>
    </citation>
    <scope>NUCLEOTIDE SEQUENCE</scope>
    <source>
        <strain evidence="2">LMG 32879</strain>
    </source>
</reference>
<feature type="domain" description="NAD-dependent epimerase/dehydratase" evidence="1">
    <location>
        <begin position="6"/>
        <end position="232"/>
    </location>
</feature>
<dbReference type="GO" id="GO:0005737">
    <property type="term" value="C:cytoplasm"/>
    <property type="evidence" value="ECO:0007669"/>
    <property type="project" value="TreeGrafter"/>
</dbReference>
<keyword evidence="3" id="KW-1185">Reference proteome</keyword>
<evidence type="ECO:0000259" key="1">
    <source>
        <dbReference type="Pfam" id="PF01370"/>
    </source>
</evidence>
<organism evidence="2 3">
    <name type="scientific">Brytella acorum</name>
    <dbReference type="NCBI Taxonomy" id="2959299"/>
    <lineage>
        <taxon>Bacteria</taxon>
        <taxon>Pseudomonadati</taxon>
        <taxon>Pseudomonadota</taxon>
        <taxon>Alphaproteobacteria</taxon>
        <taxon>Acetobacterales</taxon>
        <taxon>Acetobacteraceae</taxon>
        <taxon>Brytella</taxon>
    </lineage>
</organism>
<proteinExistence type="predicted"/>
<dbReference type="InterPro" id="IPR017829">
    <property type="entry name" value="Hopanoid-assoc_sugar_epimerase"/>
</dbReference>
<dbReference type="CDD" id="cd05228">
    <property type="entry name" value="AR_FR_like_1_SDR_e"/>
    <property type="match status" value="1"/>
</dbReference>
<protein>
    <submittedName>
        <fullName evidence="2">NAD-dependent epimerase/dehydratase family protein</fullName>
    </submittedName>
</protein>
<name>A0AA35UVH5_9PROT</name>
<dbReference type="AlphaFoldDB" id="A0AA35UVH5"/>
<dbReference type="InterPro" id="IPR036291">
    <property type="entry name" value="NAD(P)-bd_dom_sf"/>
</dbReference>
<dbReference type="PANTHER" id="PTHR48079">
    <property type="entry name" value="PROTEIN YEEZ"/>
    <property type="match status" value="1"/>
</dbReference>
<dbReference type="InterPro" id="IPR001509">
    <property type="entry name" value="Epimerase_deHydtase"/>
</dbReference>
<dbReference type="RefSeq" id="WP_289841980.1">
    <property type="nucleotide sequence ID" value="NZ_CATKSH010000004.1"/>
</dbReference>
<evidence type="ECO:0000313" key="3">
    <source>
        <dbReference type="Proteomes" id="UP001176960"/>
    </source>
</evidence>
<accession>A0AA35UVH5</accession>
<comment type="caution">
    <text evidence="2">The sequence shown here is derived from an EMBL/GenBank/DDBJ whole genome shotgun (WGS) entry which is preliminary data.</text>
</comment>
<dbReference type="EMBL" id="CATKSH010000004">
    <property type="protein sequence ID" value="CAI9120195.1"/>
    <property type="molecule type" value="Genomic_DNA"/>
</dbReference>
<evidence type="ECO:0000313" key="2">
    <source>
        <dbReference type="EMBL" id="CAI9120195.1"/>
    </source>
</evidence>
<dbReference type="PANTHER" id="PTHR48079:SF6">
    <property type="entry name" value="NAD(P)-BINDING DOMAIN-CONTAINING PROTEIN-RELATED"/>
    <property type="match status" value="1"/>
</dbReference>
<sequence length="331" mass="36059">MSEYTLVTGATGFVGSAVARVLLERGHRLRLMVRAGADGSNLKGLDAEIVNGDLTSPETFAPALKGCRYLFHVAADYRLWVPDPATMMAANVEGTRRLMLAALEAGCEKIVYCSSVAALGLRKDGRPADETTPVTEHDVIGVYKLSKYRAEQAVLKLVAERGLPAVIVNPSTPIGPRDIKPTPTGQMIVDCASGRMPAYVETGLNIVHVDDVAEGHALALERGEIGQKYILGGENHSLGDLFRMVSEIAGVKPPRIKLRQSWLYPVATVSEWMARGFGIEPRVTRETLAMSRKLMYFSSRKAEEKLGYAPRPAREAVSDAIAWFRDHGRIG</sequence>
<dbReference type="InterPro" id="IPR051783">
    <property type="entry name" value="NAD(P)-dependent_oxidoreduct"/>
</dbReference>
<dbReference type="SUPFAM" id="SSF51735">
    <property type="entry name" value="NAD(P)-binding Rossmann-fold domains"/>
    <property type="match status" value="1"/>
</dbReference>
<dbReference type="GO" id="GO:0004029">
    <property type="term" value="F:aldehyde dehydrogenase (NAD+) activity"/>
    <property type="evidence" value="ECO:0007669"/>
    <property type="project" value="TreeGrafter"/>
</dbReference>